<keyword evidence="2" id="KW-1185">Reference proteome</keyword>
<gene>
    <name evidence="1" type="ORF">CONLIGDRAFT_669976</name>
</gene>
<dbReference type="InParanoid" id="A0A1J7IS38"/>
<organism evidence="1 2">
    <name type="scientific">Coniochaeta ligniaria NRRL 30616</name>
    <dbReference type="NCBI Taxonomy" id="1408157"/>
    <lineage>
        <taxon>Eukaryota</taxon>
        <taxon>Fungi</taxon>
        <taxon>Dikarya</taxon>
        <taxon>Ascomycota</taxon>
        <taxon>Pezizomycotina</taxon>
        <taxon>Sordariomycetes</taxon>
        <taxon>Sordariomycetidae</taxon>
        <taxon>Coniochaetales</taxon>
        <taxon>Coniochaetaceae</taxon>
        <taxon>Coniochaeta</taxon>
    </lineage>
</organism>
<name>A0A1J7IS38_9PEZI</name>
<reference evidence="1 2" key="1">
    <citation type="submission" date="2016-10" db="EMBL/GenBank/DDBJ databases">
        <title>Draft genome sequence of Coniochaeta ligniaria NRRL30616, a lignocellulolytic fungus for bioabatement of inhibitors in plant biomass hydrolysates.</title>
        <authorList>
            <consortium name="DOE Joint Genome Institute"/>
            <person name="Jimenez D.J."/>
            <person name="Hector R.E."/>
            <person name="Riley R."/>
            <person name="Sun H."/>
            <person name="Grigoriev I.V."/>
            <person name="Van Elsas J.D."/>
            <person name="Nichols N.N."/>
        </authorList>
    </citation>
    <scope>NUCLEOTIDE SEQUENCE [LARGE SCALE GENOMIC DNA]</scope>
    <source>
        <strain evidence="1 2">NRRL 30616</strain>
    </source>
</reference>
<dbReference type="EMBL" id="KV875097">
    <property type="protein sequence ID" value="OIW30294.1"/>
    <property type="molecule type" value="Genomic_DNA"/>
</dbReference>
<dbReference type="OrthoDB" id="5338260at2759"/>
<evidence type="ECO:0000313" key="1">
    <source>
        <dbReference type="EMBL" id="OIW30294.1"/>
    </source>
</evidence>
<dbReference type="Proteomes" id="UP000182658">
    <property type="component" value="Unassembled WGS sequence"/>
</dbReference>
<accession>A0A1J7IS38</accession>
<sequence>MVSVTFSVGSPLAYRVRSLELPGLVHQIQADFEDGSHTFTSSDFKLGTNRVITVCGTDFASADGMTLITIPEGTDYASFEHAASAGFTADQRGPWNYRTQPMPGAAQVITSIARGANDALISALESTPNLVVQVRKSFPELPMEHYLNLCVVYRAGRFLELFDHARQYEPDDEVHTVESVFGGEVTFNHGENFANVIGSTGDPKIAGLSWIQLWARQSCMYPTTCESFNYGGFPCGTYLVGGHIVLGKKAKVMAKGSNTVYIVPICAGHNNDNNVYMAALTYPKGVWLNDYLGP</sequence>
<protein>
    <submittedName>
        <fullName evidence="1">Uncharacterized protein</fullName>
    </submittedName>
</protein>
<evidence type="ECO:0000313" key="2">
    <source>
        <dbReference type="Proteomes" id="UP000182658"/>
    </source>
</evidence>
<proteinExistence type="predicted"/>
<dbReference type="AlphaFoldDB" id="A0A1J7IS38"/>